<keyword evidence="4 6" id="KW-0479">Metal-binding</keyword>
<comment type="cofactor">
    <cofactor evidence="1">
        <name>heme</name>
        <dbReference type="ChEBI" id="CHEBI:30413"/>
    </cofactor>
</comment>
<keyword evidence="9" id="KW-1185">Reference proteome</keyword>
<keyword evidence="5 6" id="KW-0408">Iron</keyword>
<evidence type="ECO:0000313" key="8">
    <source>
        <dbReference type="EMBL" id="CAJ0962547.1"/>
    </source>
</evidence>
<evidence type="ECO:0000256" key="7">
    <source>
        <dbReference type="SAM" id="Phobius"/>
    </source>
</evidence>
<keyword evidence="7" id="KW-1133">Transmembrane helix</keyword>
<dbReference type="PANTHER" id="PTHR24300">
    <property type="entry name" value="CYTOCHROME P450 508A4-RELATED"/>
    <property type="match status" value="1"/>
</dbReference>
<evidence type="ECO:0000313" key="9">
    <source>
        <dbReference type="Proteomes" id="UP001176940"/>
    </source>
</evidence>
<feature type="transmembrane region" description="Helical" evidence="7">
    <location>
        <begin position="42"/>
        <end position="59"/>
    </location>
</feature>
<dbReference type="InterPro" id="IPR017972">
    <property type="entry name" value="Cyt_P450_CS"/>
</dbReference>
<dbReference type="Pfam" id="PF00067">
    <property type="entry name" value="p450"/>
    <property type="match status" value="1"/>
</dbReference>
<dbReference type="PRINTS" id="PR00385">
    <property type="entry name" value="P450"/>
</dbReference>
<comment type="caution">
    <text evidence="8">The sequence shown here is derived from an EMBL/GenBank/DDBJ whole genome shotgun (WGS) entry which is preliminary data.</text>
</comment>
<evidence type="ECO:0000256" key="4">
    <source>
        <dbReference type="ARBA" id="ARBA00022723"/>
    </source>
</evidence>
<evidence type="ECO:0008006" key="10">
    <source>
        <dbReference type="Google" id="ProtNLM"/>
    </source>
</evidence>
<organism evidence="8 9">
    <name type="scientific">Ranitomeya imitator</name>
    <name type="common">mimic poison frog</name>
    <dbReference type="NCBI Taxonomy" id="111125"/>
    <lineage>
        <taxon>Eukaryota</taxon>
        <taxon>Metazoa</taxon>
        <taxon>Chordata</taxon>
        <taxon>Craniata</taxon>
        <taxon>Vertebrata</taxon>
        <taxon>Euteleostomi</taxon>
        <taxon>Amphibia</taxon>
        <taxon>Batrachia</taxon>
        <taxon>Anura</taxon>
        <taxon>Neobatrachia</taxon>
        <taxon>Hyloidea</taxon>
        <taxon>Dendrobatidae</taxon>
        <taxon>Dendrobatinae</taxon>
        <taxon>Ranitomeya</taxon>
    </lineage>
</organism>
<dbReference type="InterPro" id="IPR036396">
    <property type="entry name" value="Cyt_P450_sf"/>
</dbReference>
<keyword evidence="6" id="KW-0503">Monooxygenase</keyword>
<keyword evidence="6" id="KW-0560">Oxidoreductase</keyword>
<dbReference type="InterPro" id="IPR001128">
    <property type="entry name" value="Cyt_P450"/>
</dbReference>
<reference evidence="8" key="1">
    <citation type="submission" date="2023-07" db="EMBL/GenBank/DDBJ databases">
        <authorList>
            <person name="Stuckert A."/>
        </authorList>
    </citation>
    <scope>NUCLEOTIDE SEQUENCE</scope>
</reference>
<dbReference type="PANTHER" id="PTHR24300:SF393">
    <property type="entry name" value="CYTOCHROME P450 2A6"/>
    <property type="match status" value="1"/>
</dbReference>
<proteinExistence type="inferred from homology"/>
<gene>
    <name evidence="8" type="ORF">RIMI_LOCUS18268906</name>
</gene>
<dbReference type="SUPFAM" id="SSF48264">
    <property type="entry name" value="Cytochrome P450"/>
    <property type="match status" value="1"/>
</dbReference>
<evidence type="ECO:0000256" key="1">
    <source>
        <dbReference type="ARBA" id="ARBA00001971"/>
    </source>
</evidence>
<dbReference type="InterPro" id="IPR002401">
    <property type="entry name" value="Cyt_P450_E_grp-I"/>
</dbReference>
<dbReference type="PROSITE" id="PS00086">
    <property type="entry name" value="CYTOCHROME_P450"/>
    <property type="match status" value="1"/>
</dbReference>
<keyword evidence="3 6" id="KW-0349">Heme</keyword>
<dbReference type="EMBL" id="CAUEEQ010055307">
    <property type="protein sequence ID" value="CAJ0962547.1"/>
    <property type="molecule type" value="Genomic_DNA"/>
</dbReference>
<dbReference type="Proteomes" id="UP001176940">
    <property type="component" value="Unassembled WGS sequence"/>
</dbReference>
<accession>A0ABN9MCJ6</accession>
<keyword evidence="7" id="KW-0812">Transmembrane</keyword>
<protein>
    <recommendedName>
        <fullName evidence="10">Cytochrome P450</fullName>
    </recommendedName>
</protein>
<comment type="similarity">
    <text evidence="2 6">Belongs to the cytochrome P450 family.</text>
</comment>
<dbReference type="InterPro" id="IPR050182">
    <property type="entry name" value="Cytochrome_P450_fam2"/>
</dbReference>
<dbReference type="PRINTS" id="PR00463">
    <property type="entry name" value="EP450I"/>
</dbReference>
<evidence type="ECO:0000256" key="5">
    <source>
        <dbReference type="ARBA" id="ARBA00023004"/>
    </source>
</evidence>
<dbReference type="Gene3D" id="1.10.630.10">
    <property type="entry name" value="Cytochrome P450"/>
    <property type="match status" value="1"/>
</dbReference>
<evidence type="ECO:0000256" key="3">
    <source>
        <dbReference type="ARBA" id="ARBA00022617"/>
    </source>
</evidence>
<feature type="transmembrane region" description="Helical" evidence="7">
    <location>
        <begin position="244"/>
        <end position="266"/>
    </location>
</feature>
<evidence type="ECO:0000256" key="6">
    <source>
        <dbReference type="RuleBase" id="RU000461"/>
    </source>
</evidence>
<name>A0ABN9MCJ6_9NEOB</name>
<keyword evidence="7" id="KW-0472">Membrane</keyword>
<evidence type="ECO:0000256" key="2">
    <source>
        <dbReference type="ARBA" id="ARBA00010617"/>
    </source>
</evidence>
<sequence>MEEEDEKGDEKGDKRLSSEGTYPVLKLPIYIGKPPKVPTMDVTWMGLLILTCLLIYLAWDTKLRRRNLPPGPAPLPLIGNLLDIKREKLVNFLLKLWDQYGSVYTLYYGTQPVVVVCGYEAVKEALVDQGEAFGDRGPIPFLQSFNQGYGFILSNGKQWKILRTFTVKTLKRFGFGNKNDVSQIQKEAQCIVEEFRKYNGHPVDPAKYLIHAFSNVLCTFILGARFDYKEQKFTKLFQVLDDYLYLASSTWGQLLTILPTLMSYIIRLPKRFTLLSNDIIKFVHEQVNASLESLDPTSPRHFIDSFLIKMQEEKNNSSTEFHLNNLLITTSDLFLAGVETMSTTMRFGLLLLLKYPEVRAKLHVEIDQVIGRDRVPHFDDRLEMHYMQAVIHEIQRFCDVTPLNAPRMVREMFNLEGTTIYPLLCTVHRDPKHFSSPWEFNPNHFLDESGKFKKNNALMPFSAGKRICPGENLIKIEFFIFLTTILQNFELTSPTKFTEIEVTKMQGFLNAPIKFELSFLPR</sequence>